<dbReference type="AlphaFoldDB" id="A0A2K2BG56"/>
<reference evidence="1 2" key="1">
    <citation type="journal article" date="2006" name="Science">
        <title>The genome of black cottonwood, Populus trichocarpa (Torr. &amp; Gray).</title>
        <authorList>
            <person name="Tuskan G.A."/>
            <person name="Difazio S."/>
            <person name="Jansson S."/>
            <person name="Bohlmann J."/>
            <person name="Grigoriev I."/>
            <person name="Hellsten U."/>
            <person name="Putnam N."/>
            <person name="Ralph S."/>
            <person name="Rombauts S."/>
            <person name="Salamov A."/>
            <person name="Schein J."/>
            <person name="Sterck L."/>
            <person name="Aerts A."/>
            <person name="Bhalerao R.R."/>
            <person name="Bhalerao R.P."/>
            <person name="Blaudez D."/>
            <person name="Boerjan W."/>
            <person name="Brun A."/>
            <person name="Brunner A."/>
            <person name="Busov V."/>
            <person name="Campbell M."/>
            <person name="Carlson J."/>
            <person name="Chalot M."/>
            <person name="Chapman J."/>
            <person name="Chen G.L."/>
            <person name="Cooper D."/>
            <person name="Coutinho P.M."/>
            <person name="Couturier J."/>
            <person name="Covert S."/>
            <person name="Cronk Q."/>
            <person name="Cunningham R."/>
            <person name="Davis J."/>
            <person name="Degroeve S."/>
            <person name="Dejardin A."/>
            <person name="Depamphilis C."/>
            <person name="Detter J."/>
            <person name="Dirks B."/>
            <person name="Dubchak I."/>
            <person name="Duplessis S."/>
            <person name="Ehlting J."/>
            <person name="Ellis B."/>
            <person name="Gendler K."/>
            <person name="Goodstein D."/>
            <person name="Gribskov M."/>
            <person name="Grimwood J."/>
            <person name="Groover A."/>
            <person name="Gunter L."/>
            <person name="Hamberger B."/>
            <person name="Heinze B."/>
            <person name="Helariutta Y."/>
            <person name="Henrissat B."/>
            <person name="Holligan D."/>
            <person name="Holt R."/>
            <person name="Huang W."/>
            <person name="Islam-Faridi N."/>
            <person name="Jones S."/>
            <person name="Jones-Rhoades M."/>
            <person name="Jorgensen R."/>
            <person name="Joshi C."/>
            <person name="Kangasjarvi J."/>
            <person name="Karlsson J."/>
            <person name="Kelleher C."/>
            <person name="Kirkpatrick R."/>
            <person name="Kirst M."/>
            <person name="Kohler A."/>
            <person name="Kalluri U."/>
            <person name="Larimer F."/>
            <person name="Leebens-Mack J."/>
            <person name="Leple J.C."/>
            <person name="Locascio P."/>
            <person name="Lou Y."/>
            <person name="Lucas S."/>
            <person name="Martin F."/>
            <person name="Montanini B."/>
            <person name="Napoli C."/>
            <person name="Nelson D.R."/>
            <person name="Nelson C."/>
            <person name="Nieminen K."/>
            <person name="Nilsson O."/>
            <person name="Pereda V."/>
            <person name="Peter G."/>
            <person name="Philippe R."/>
            <person name="Pilate G."/>
            <person name="Poliakov A."/>
            <person name="Razumovskaya J."/>
            <person name="Richardson P."/>
            <person name="Rinaldi C."/>
            <person name="Ritland K."/>
            <person name="Rouze P."/>
            <person name="Ryaboy D."/>
            <person name="Schmutz J."/>
            <person name="Schrader J."/>
            <person name="Segerman B."/>
            <person name="Shin H."/>
            <person name="Siddiqui A."/>
            <person name="Sterky F."/>
            <person name="Terry A."/>
            <person name="Tsai C.J."/>
            <person name="Uberbacher E."/>
            <person name="Unneberg P."/>
            <person name="Vahala J."/>
            <person name="Wall K."/>
            <person name="Wessler S."/>
            <person name="Yang G."/>
            <person name="Yin T."/>
            <person name="Douglas C."/>
            <person name="Marra M."/>
            <person name="Sandberg G."/>
            <person name="Van de Peer Y."/>
            <person name="Rokhsar D."/>
        </authorList>
    </citation>
    <scope>NUCLEOTIDE SEQUENCE [LARGE SCALE GENOMIC DNA]</scope>
    <source>
        <strain evidence="2">cv. Nisqually</strain>
    </source>
</reference>
<gene>
    <name evidence="1" type="ORF">POPTR_002G093200</name>
</gene>
<accession>A0A2K2BG56</accession>
<sequence>MDRSTYCASQPALKLTKRKDLFTYEWIKLEAVVPTQVKQRGGIVRDRQGLEVTRDKGYQKLILKVGLESSRLGGNEIGTVSMRLWADLIRGVMGRRWKIHIKHNRDCNSCLVKPSPTLDVEFFTGITLVLSFWGYKHLQVPGEGNTAA</sequence>
<protein>
    <submittedName>
        <fullName evidence="1">Uncharacterized protein</fullName>
    </submittedName>
</protein>
<name>A0A2K2BG56_POPTR</name>
<keyword evidence="2" id="KW-1185">Reference proteome</keyword>
<evidence type="ECO:0000313" key="1">
    <source>
        <dbReference type="EMBL" id="PNT48744.1"/>
    </source>
</evidence>
<dbReference type="Proteomes" id="UP000006729">
    <property type="component" value="Chromosome 2"/>
</dbReference>
<dbReference type="EMBL" id="CM009291">
    <property type="protein sequence ID" value="PNT48744.1"/>
    <property type="molecule type" value="Genomic_DNA"/>
</dbReference>
<organism evidence="1 2">
    <name type="scientific">Populus trichocarpa</name>
    <name type="common">Western balsam poplar</name>
    <name type="synonym">Populus balsamifera subsp. trichocarpa</name>
    <dbReference type="NCBI Taxonomy" id="3694"/>
    <lineage>
        <taxon>Eukaryota</taxon>
        <taxon>Viridiplantae</taxon>
        <taxon>Streptophyta</taxon>
        <taxon>Embryophyta</taxon>
        <taxon>Tracheophyta</taxon>
        <taxon>Spermatophyta</taxon>
        <taxon>Magnoliopsida</taxon>
        <taxon>eudicotyledons</taxon>
        <taxon>Gunneridae</taxon>
        <taxon>Pentapetalae</taxon>
        <taxon>rosids</taxon>
        <taxon>fabids</taxon>
        <taxon>Malpighiales</taxon>
        <taxon>Salicaceae</taxon>
        <taxon>Saliceae</taxon>
        <taxon>Populus</taxon>
    </lineage>
</organism>
<evidence type="ECO:0000313" key="2">
    <source>
        <dbReference type="Proteomes" id="UP000006729"/>
    </source>
</evidence>
<dbReference type="InParanoid" id="A0A2K2BG56"/>
<proteinExistence type="predicted"/>